<dbReference type="InterPro" id="IPR003439">
    <property type="entry name" value="ABC_transporter-like_ATP-bd"/>
</dbReference>
<dbReference type="GO" id="GO:0005524">
    <property type="term" value="F:ATP binding"/>
    <property type="evidence" value="ECO:0007669"/>
    <property type="project" value="UniProtKB-KW"/>
</dbReference>
<evidence type="ECO:0008006" key="13">
    <source>
        <dbReference type="Google" id="ProtNLM"/>
    </source>
</evidence>
<dbReference type="STRING" id="1801754.A3D42_01520"/>
<evidence type="ECO:0000259" key="10">
    <source>
        <dbReference type="PROSITE" id="PS50929"/>
    </source>
</evidence>
<keyword evidence="6 8" id="KW-1133">Transmembrane helix</keyword>
<evidence type="ECO:0000256" key="7">
    <source>
        <dbReference type="ARBA" id="ARBA00023136"/>
    </source>
</evidence>
<feature type="domain" description="ABC transmembrane type-1" evidence="10">
    <location>
        <begin position="42"/>
        <end position="311"/>
    </location>
</feature>
<feature type="transmembrane region" description="Helical" evidence="8">
    <location>
        <begin position="251"/>
        <end position="276"/>
    </location>
</feature>
<keyword evidence="3 8" id="KW-0812">Transmembrane</keyword>
<keyword evidence="4" id="KW-0547">Nucleotide-binding</keyword>
<evidence type="ECO:0000256" key="5">
    <source>
        <dbReference type="ARBA" id="ARBA00022840"/>
    </source>
</evidence>
<gene>
    <name evidence="11" type="ORF">A3D42_01520</name>
</gene>
<dbReference type="PROSITE" id="PS50929">
    <property type="entry name" value="ABC_TM1F"/>
    <property type="match status" value="1"/>
</dbReference>
<evidence type="ECO:0000256" key="1">
    <source>
        <dbReference type="ARBA" id="ARBA00004651"/>
    </source>
</evidence>
<dbReference type="InterPro" id="IPR036640">
    <property type="entry name" value="ABC1_TM_sf"/>
</dbReference>
<dbReference type="CDD" id="cd07346">
    <property type="entry name" value="ABC_6TM_exporters"/>
    <property type="match status" value="1"/>
</dbReference>
<dbReference type="AlphaFoldDB" id="A0A1F6W7K1"/>
<dbReference type="Pfam" id="PF00005">
    <property type="entry name" value="ABC_tran"/>
    <property type="match status" value="1"/>
</dbReference>
<dbReference type="GO" id="GO:0016887">
    <property type="term" value="F:ATP hydrolysis activity"/>
    <property type="evidence" value="ECO:0007669"/>
    <property type="project" value="InterPro"/>
</dbReference>
<comment type="caution">
    <text evidence="11">The sequence shown here is derived from an EMBL/GenBank/DDBJ whole genome shotgun (WGS) entry which is preliminary data.</text>
</comment>
<keyword evidence="5" id="KW-0067">ATP-binding</keyword>
<accession>A0A1F6W7K1</accession>
<feature type="domain" description="ABC transporter" evidence="9">
    <location>
        <begin position="345"/>
        <end position="579"/>
    </location>
</feature>
<dbReference type="GO" id="GO:0140359">
    <property type="term" value="F:ABC-type transporter activity"/>
    <property type="evidence" value="ECO:0007669"/>
    <property type="project" value="InterPro"/>
</dbReference>
<dbReference type="InterPro" id="IPR039421">
    <property type="entry name" value="Type_1_exporter"/>
</dbReference>
<dbReference type="Proteomes" id="UP000177777">
    <property type="component" value="Unassembled WGS sequence"/>
</dbReference>
<name>A0A1F6W7K1_9BACT</name>
<dbReference type="PANTHER" id="PTHR24221:SF654">
    <property type="entry name" value="ATP-BINDING CASSETTE SUB-FAMILY B MEMBER 6"/>
    <property type="match status" value="1"/>
</dbReference>
<dbReference type="InterPro" id="IPR011527">
    <property type="entry name" value="ABC1_TM_dom"/>
</dbReference>
<dbReference type="Gene3D" id="1.20.1560.10">
    <property type="entry name" value="ABC transporter type 1, transmembrane domain"/>
    <property type="match status" value="1"/>
</dbReference>
<dbReference type="FunFam" id="3.40.50.300:FF:000287">
    <property type="entry name" value="Multidrug ABC transporter ATP-binding protein"/>
    <property type="match status" value="1"/>
</dbReference>
<dbReference type="PANTHER" id="PTHR24221">
    <property type="entry name" value="ATP-BINDING CASSETTE SUB-FAMILY B"/>
    <property type="match status" value="1"/>
</dbReference>
<dbReference type="GO" id="GO:0034040">
    <property type="term" value="F:ATPase-coupled lipid transmembrane transporter activity"/>
    <property type="evidence" value="ECO:0007669"/>
    <property type="project" value="TreeGrafter"/>
</dbReference>
<protein>
    <recommendedName>
        <fullName evidence="13">ABC transporter ATP-binding protein</fullName>
    </recommendedName>
</protein>
<feature type="transmembrane region" description="Helical" evidence="8">
    <location>
        <begin position="21"/>
        <end position="45"/>
    </location>
</feature>
<keyword evidence="7 8" id="KW-0472">Membrane</keyword>
<evidence type="ECO:0000313" key="12">
    <source>
        <dbReference type="Proteomes" id="UP000177777"/>
    </source>
</evidence>
<dbReference type="Pfam" id="PF00664">
    <property type="entry name" value="ABC_membrane"/>
    <property type="match status" value="1"/>
</dbReference>
<dbReference type="Gene3D" id="3.40.50.300">
    <property type="entry name" value="P-loop containing nucleotide triphosphate hydrolases"/>
    <property type="match status" value="1"/>
</dbReference>
<dbReference type="GO" id="GO:0005886">
    <property type="term" value="C:plasma membrane"/>
    <property type="evidence" value="ECO:0007669"/>
    <property type="project" value="UniProtKB-SubCell"/>
</dbReference>
<evidence type="ECO:0000313" key="11">
    <source>
        <dbReference type="EMBL" id="OGI77871.1"/>
    </source>
</evidence>
<dbReference type="SUPFAM" id="SSF90123">
    <property type="entry name" value="ABC transporter transmembrane region"/>
    <property type="match status" value="1"/>
</dbReference>
<evidence type="ECO:0000256" key="2">
    <source>
        <dbReference type="ARBA" id="ARBA00022448"/>
    </source>
</evidence>
<organism evidence="11 12">
    <name type="scientific">Candidatus Nomurabacteria bacterium RIFCSPHIGHO2_02_FULL_41_18</name>
    <dbReference type="NCBI Taxonomy" id="1801754"/>
    <lineage>
        <taxon>Bacteria</taxon>
        <taxon>Candidatus Nomuraibacteriota</taxon>
    </lineage>
</organism>
<comment type="subcellular location">
    <subcellularLocation>
        <location evidence="1">Cell membrane</location>
        <topology evidence="1">Multi-pass membrane protein</topology>
    </subcellularLocation>
</comment>
<proteinExistence type="predicted"/>
<evidence type="ECO:0000259" key="9">
    <source>
        <dbReference type="PROSITE" id="PS50893"/>
    </source>
</evidence>
<evidence type="ECO:0000256" key="4">
    <source>
        <dbReference type="ARBA" id="ARBA00022741"/>
    </source>
</evidence>
<feature type="transmembrane region" description="Helical" evidence="8">
    <location>
        <begin position="282"/>
        <end position="302"/>
    </location>
</feature>
<dbReference type="SMART" id="SM00382">
    <property type="entry name" value="AAA"/>
    <property type="match status" value="1"/>
</dbReference>
<dbReference type="EMBL" id="MFUE01000009">
    <property type="protein sequence ID" value="OGI77871.1"/>
    <property type="molecule type" value="Genomic_DNA"/>
</dbReference>
<keyword evidence="2" id="KW-0813">Transport</keyword>
<evidence type="ECO:0000256" key="3">
    <source>
        <dbReference type="ARBA" id="ARBA00022692"/>
    </source>
</evidence>
<dbReference type="InterPro" id="IPR003593">
    <property type="entry name" value="AAA+_ATPase"/>
</dbReference>
<dbReference type="InterPro" id="IPR027417">
    <property type="entry name" value="P-loop_NTPase"/>
</dbReference>
<sequence length="587" mass="66649">MKISFRRIFHYLWPEMCRHSLSFSLIFAGYGLGVIFDDIVKPLIYKELINLFSSSAGKDLILEQAMYMVVFLSLIVVIYNLGFRIGDFANSYFQSKVMKSLYDFTFNRLLEHSYHFFSSNFSGSIITKSRRFVRSYETLMDIVSFPIYFSLIVFLGIISILFFQAPLLASIFLFWSLLYLGITFLFIRKKVNYDAIEAGADSMVSARLADSISNILNIKIFSSDQREKAGFQAITSDEEIKRRRAWNFGNLQNLAQAAMMGALQVFVVYLSIYLWYRGDLSLGMFAMLQAYMINLFGFLWNLGHSLTRAAKSLTEMQEVIDIFDTPIDILDSKNPEKLRIKEGRIIFKNISFAYKNNNPVLDDFNLEIFPGERVGLVGHSGAGKSTITKLLLRFADTSSGSIVIDGQNIKNIAQNDLRSVVSYVPQDSILFHRTIRENIAYGKSDATAEEIEMVAKKAFAHEFIVKLRRGYNTMVGERGVKLSGGERQRIAIARAMLKNAPIIVLDEATSSLDSVSEAHIQEAFVELMKGKTTIVVAHRLSTIQKMDRIIVLENGRIIEMGTHRELVSRNGIYADLWNHQSGGFLSD</sequence>
<dbReference type="PROSITE" id="PS00211">
    <property type="entry name" value="ABC_TRANSPORTER_1"/>
    <property type="match status" value="1"/>
</dbReference>
<feature type="transmembrane region" description="Helical" evidence="8">
    <location>
        <begin position="65"/>
        <end position="83"/>
    </location>
</feature>
<feature type="transmembrane region" description="Helical" evidence="8">
    <location>
        <begin position="167"/>
        <end position="187"/>
    </location>
</feature>
<dbReference type="PROSITE" id="PS50893">
    <property type="entry name" value="ABC_TRANSPORTER_2"/>
    <property type="match status" value="1"/>
</dbReference>
<evidence type="ECO:0000256" key="8">
    <source>
        <dbReference type="SAM" id="Phobius"/>
    </source>
</evidence>
<evidence type="ECO:0000256" key="6">
    <source>
        <dbReference type="ARBA" id="ARBA00022989"/>
    </source>
</evidence>
<reference evidence="11 12" key="1">
    <citation type="journal article" date="2016" name="Nat. Commun.">
        <title>Thousands of microbial genomes shed light on interconnected biogeochemical processes in an aquifer system.</title>
        <authorList>
            <person name="Anantharaman K."/>
            <person name="Brown C.T."/>
            <person name="Hug L.A."/>
            <person name="Sharon I."/>
            <person name="Castelle C.J."/>
            <person name="Probst A.J."/>
            <person name="Thomas B.C."/>
            <person name="Singh A."/>
            <person name="Wilkins M.J."/>
            <person name="Karaoz U."/>
            <person name="Brodie E.L."/>
            <person name="Williams K.H."/>
            <person name="Hubbard S.S."/>
            <person name="Banfield J.F."/>
        </authorList>
    </citation>
    <scope>NUCLEOTIDE SEQUENCE [LARGE SCALE GENOMIC DNA]</scope>
</reference>
<feature type="transmembrane region" description="Helical" evidence="8">
    <location>
        <begin position="138"/>
        <end position="161"/>
    </location>
</feature>
<dbReference type="InterPro" id="IPR017871">
    <property type="entry name" value="ABC_transporter-like_CS"/>
</dbReference>
<dbReference type="SUPFAM" id="SSF52540">
    <property type="entry name" value="P-loop containing nucleoside triphosphate hydrolases"/>
    <property type="match status" value="1"/>
</dbReference>